<evidence type="ECO:0000256" key="12">
    <source>
        <dbReference type="SAM" id="SignalP"/>
    </source>
</evidence>
<evidence type="ECO:0000256" key="7">
    <source>
        <dbReference type="ARBA" id="ARBA00022833"/>
    </source>
</evidence>
<evidence type="ECO:0000256" key="1">
    <source>
        <dbReference type="ARBA" id="ARBA00001947"/>
    </source>
</evidence>
<keyword evidence="5 12" id="KW-0732">Signal</keyword>
<dbReference type="Gene3D" id="3.30.1380.10">
    <property type="match status" value="1"/>
</dbReference>
<keyword evidence="3" id="KW-0645">Protease</keyword>
<dbReference type="Proteomes" id="UP000321638">
    <property type="component" value="Unassembled WGS sequence"/>
</dbReference>
<evidence type="ECO:0000256" key="9">
    <source>
        <dbReference type="ARBA" id="ARBA00023316"/>
    </source>
</evidence>
<keyword evidence="14" id="KW-1185">Reference proteome</keyword>
<evidence type="ECO:0000256" key="2">
    <source>
        <dbReference type="ARBA" id="ARBA00004776"/>
    </source>
</evidence>
<dbReference type="GO" id="GO:0046872">
    <property type="term" value="F:metal ion binding"/>
    <property type="evidence" value="ECO:0007669"/>
    <property type="project" value="UniProtKB-KW"/>
</dbReference>
<dbReference type="PROSITE" id="PS51318">
    <property type="entry name" value="TAT"/>
    <property type="match status" value="1"/>
</dbReference>
<dbReference type="GO" id="GO:0006508">
    <property type="term" value="P:proteolysis"/>
    <property type="evidence" value="ECO:0007669"/>
    <property type="project" value="UniProtKB-KW"/>
</dbReference>
<evidence type="ECO:0000313" key="13">
    <source>
        <dbReference type="EMBL" id="TXL81933.1"/>
    </source>
</evidence>
<dbReference type="RefSeq" id="WP_147845288.1">
    <property type="nucleotide sequence ID" value="NZ_VDUZ01000002.1"/>
</dbReference>
<protein>
    <recommendedName>
        <fullName evidence="11">Murein endopeptidase K</fullName>
    </recommendedName>
</protein>
<dbReference type="PANTHER" id="PTHR37425:SF1">
    <property type="entry name" value="OUTER MEMBRANE PROTEIN"/>
    <property type="match status" value="1"/>
</dbReference>
<evidence type="ECO:0000256" key="3">
    <source>
        <dbReference type="ARBA" id="ARBA00022670"/>
    </source>
</evidence>
<evidence type="ECO:0000256" key="8">
    <source>
        <dbReference type="ARBA" id="ARBA00023049"/>
    </source>
</evidence>
<evidence type="ECO:0000256" key="10">
    <source>
        <dbReference type="ARBA" id="ARBA00093448"/>
    </source>
</evidence>
<gene>
    <name evidence="13" type="ORF">FHP25_02375</name>
</gene>
<dbReference type="InterPro" id="IPR006311">
    <property type="entry name" value="TAT_signal"/>
</dbReference>
<dbReference type="PANTHER" id="PTHR37425">
    <property type="match status" value="1"/>
</dbReference>
<dbReference type="GO" id="GO:0008237">
    <property type="term" value="F:metallopeptidase activity"/>
    <property type="evidence" value="ECO:0007669"/>
    <property type="project" value="UniProtKB-KW"/>
</dbReference>
<comment type="pathway">
    <text evidence="2">Cell wall biogenesis; cell wall polysaccharide biosynthesis.</text>
</comment>
<keyword evidence="8" id="KW-0482">Metalloprotease</keyword>
<dbReference type="GO" id="GO:0071555">
    <property type="term" value="P:cell wall organization"/>
    <property type="evidence" value="ECO:0007669"/>
    <property type="project" value="UniProtKB-KW"/>
</dbReference>
<dbReference type="Pfam" id="PF05951">
    <property type="entry name" value="Peptidase_M15_2"/>
    <property type="match status" value="1"/>
</dbReference>
<comment type="cofactor">
    <cofactor evidence="1">
        <name>Zn(2+)</name>
        <dbReference type="ChEBI" id="CHEBI:29105"/>
    </cofactor>
</comment>
<reference evidence="13 14" key="1">
    <citation type="submission" date="2019-06" db="EMBL/GenBank/DDBJ databases">
        <title>New taxonomy in bacterial strain CC-CFT640, isolated from vineyard.</title>
        <authorList>
            <person name="Lin S.-Y."/>
            <person name="Tsai C.-F."/>
            <person name="Young C.-C."/>
        </authorList>
    </citation>
    <scope>NUCLEOTIDE SEQUENCE [LARGE SCALE GENOMIC DNA]</scope>
    <source>
        <strain evidence="13 14">CC-CFT640</strain>
    </source>
</reference>
<name>A0A5C8PVD3_9HYPH</name>
<evidence type="ECO:0000256" key="4">
    <source>
        <dbReference type="ARBA" id="ARBA00022723"/>
    </source>
</evidence>
<dbReference type="OrthoDB" id="9782994at2"/>
<sequence>MTTRSANGAVRRRAALAGLGGAALALAMASPSAHARGPSVRSESLSVSLKPKHLNLVVAQTGESFSDVFADGERYHDDGLARLNRLLRDFRTGEIKPIDPALFDLLARVQSQIGQPLRVLSGYRSWQTNHMLHLAGFDVAENSLHIAAKAVDFTVAGIAVSALGEIARQCGAGGIGLYRSGFIHIDTGPVRNWTGD</sequence>
<dbReference type="EMBL" id="VDUZ01000002">
    <property type="protein sequence ID" value="TXL81933.1"/>
    <property type="molecule type" value="Genomic_DNA"/>
</dbReference>
<proteinExistence type="inferred from homology"/>
<evidence type="ECO:0000256" key="11">
    <source>
        <dbReference type="ARBA" id="ARBA00093666"/>
    </source>
</evidence>
<dbReference type="SUPFAM" id="SSF55166">
    <property type="entry name" value="Hedgehog/DD-peptidase"/>
    <property type="match status" value="1"/>
</dbReference>
<dbReference type="AlphaFoldDB" id="A0A5C8PVD3"/>
<comment type="similarity">
    <text evidence="10">Belongs to the peptidase M15 family.</text>
</comment>
<organism evidence="13 14">
    <name type="scientific">Vineibacter terrae</name>
    <dbReference type="NCBI Taxonomy" id="2586908"/>
    <lineage>
        <taxon>Bacteria</taxon>
        <taxon>Pseudomonadati</taxon>
        <taxon>Pseudomonadota</taxon>
        <taxon>Alphaproteobacteria</taxon>
        <taxon>Hyphomicrobiales</taxon>
        <taxon>Vineibacter</taxon>
    </lineage>
</organism>
<keyword evidence="6" id="KW-0378">Hydrolase</keyword>
<accession>A0A5C8PVD3</accession>
<dbReference type="InterPro" id="IPR009045">
    <property type="entry name" value="Zn_M74/Hedgehog-like"/>
</dbReference>
<evidence type="ECO:0000256" key="5">
    <source>
        <dbReference type="ARBA" id="ARBA00022729"/>
    </source>
</evidence>
<feature type="signal peptide" evidence="12">
    <location>
        <begin position="1"/>
        <end position="35"/>
    </location>
</feature>
<evidence type="ECO:0000313" key="14">
    <source>
        <dbReference type="Proteomes" id="UP000321638"/>
    </source>
</evidence>
<keyword evidence="9" id="KW-0961">Cell wall biogenesis/degradation</keyword>
<keyword evidence="7" id="KW-0862">Zinc</keyword>
<evidence type="ECO:0000256" key="6">
    <source>
        <dbReference type="ARBA" id="ARBA00022801"/>
    </source>
</evidence>
<keyword evidence="4" id="KW-0479">Metal-binding</keyword>
<feature type="chain" id="PRO_5022853417" description="Murein endopeptidase K" evidence="12">
    <location>
        <begin position="36"/>
        <end position="196"/>
    </location>
</feature>
<dbReference type="InterPro" id="IPR010275">
    <property type="entry name" value="MepK"/>
</dbReference>
<comment type="caution">
    <text evidence="13">The sequence shown here is derived from an EMBL/GenBank/DDBJ whole genome shotgun (WGS) entry which is preliminary data.</text>
</comment>